<reference evidence="3 4" key="1">
    <citation type="submission" date="2016-05" db="EMBL/GenBank/DDBJ databases">
        <title>Complete genome sequence of two 2,5-diketo-D-glunonic acid producing strain Tatumella citrea.</title>
        <authorList>
            <person name="Duan C."/>
            <person name="Yang J."/>
            <person name="Yang S."/>
        </authorList>
    </citation>
    <scope>NUCLEOTIDE SEQUENCE [LARGE SCALE GENOMIC DNA]</scope>
    <source>
        <strain evidence="2 3">ATCC 39140</strain>
        <strain evidence="1 4">DSM 13699</strain>
    </source>
</reference>
<evidence type="ECO:0000313" key="3">
    <source>
        <dbReference type="Proteomes" id="UP000195729"/>
    </source>
</evidence>
<name>A0A1Y0LP02_TATCI</name>
<evidence type="ECO:0000313" key="4">
    <source>
        <dbReference type="Proteomes" id="UP000195814"/>
    </source>
</evidence>
<dbReference type="Proteomes" id="UP000195729">
    <property type="component" value="Chromosome"/>
</dbReference>
<dbReference type="EMBL" id="CP015579">
    <property type="protein sequence ID" value="ARU95681.1"/>
    <property type="molecule type" value="Genomic_DNA"/>
</dbReference>
<evidence type="ECO:0008006" key="5">
    <source>
        <dbReference type="Google" id="ProtNLM"/>
    </source>
</evidence>
<proteinExistence type="predicted"/>
<dbReference type="OrthoDB" id="9808943at2"/>
<organism evidence="1 4">
    <name type="scientific">Tatumella citrea</name>
    <name type="common">Pantoea citrea</name>
    <dbReference type="NCBI Taxonomy" id="53336"/>
    <lineage>
        <taxon>Bacteria</taxon>
        <taxon>Pseudomonadati</taxon>
        <taxon>Pseudomonadota</taxon>
        <taxon>Gammaproteobacteria</taxon>
        <taxon>Enterobacterales</taxon>
        <taxon>Erwiniaceae</taxon>
        <taxon>Tatumella</taxon>
    </lineage>
</organism>
<dbReference type="Gene3D" id="3.30.1330.40">
    <property type="entry name" value="RutC-like"/>
    <property type="match status" value="1"/>
</dbReference>
<evidence type="ECO:0000313" key="1">
    <source>
        <dbReference type="EMBL" id="ARU95681.1"/>
    </source>
</evidence>
<dbReference type="AlphaFoldDB" id="A0A1Y0LP02"/>
<dbReference type="Pfam" id="PF01042">
    <property type="entry name" value="Ribonuc_L-PSP"/>
    <property type="match status" value="1"/>
</dbReference>
<dbReference type="EMBL" id="CP015581">
    <property type="protein sequence ID" value="ARU99722.1"/>
    <property type="molecule type" value="Genomic_DNA"/>
</dbReference>
<gene>
    <name evidence="1" type="ORF">A7K98_19335</name>
    <name evidence="2" type="ORF">A7K99_19320</name>
</gene>
<sequence>MKNTDKVTISSGGAFESVFGYSRAVKAGNHLHISGTCASPDYEHNDAYQQTVAILKTISEVVAKAEMQMSDVVRTVVYVRDINDAQLVAKAHLETFGDIRPASTLVQVDSMLRTWQRVEIETYAIS</sequence>
<dbReference type="RefSeq" id="WP_087490031.1">
    <property type="nucleotide sequence ID" value="NZ_CP015579.1"/>
</dbReference>
<protein>
    <recommendedName>
        <fullName evidence="5">Enamine deaminase RidA</fullName>
    </recommendedName>
</protein>
<dbReference type="KEGG" id="tci:A7K98_19335"/>
<dbReference type="PANTHER" id="PTHR43857:SF1">
    <property type="entry name" value="YJGH FAMILY PROTEIN"/>
    <property type="match status" value="1"/>
</dbReference>
<evidence type="ECO:0000313" key="2">
    <source>
        <dbReference type="EMBL" id="ARU99722.1"/>
    </source>
</evidence>
<dbReference type="InterPro" id="IPR006175">
    <property type="entry name" value="YjgF/YER057c/UK114"/>
</dbReference>
<dbReference type="InterPro" id="IPR035959">
    <property type="entry name" value="RutC-like_sf"/>
</dbReference>
<accession>A0A1Y0LP02</accession>
<dbReference type="SUPFAM" id="SSF55298">
    <property type="entry name" value="YjgF-like"/>
    <property type="match status" value="1"/>
</dbReference>
<dbReference type="Proteomes" id="UP000195814">
    <property type="component" value="Chromosome"/>
</dbReference>
<keyword evidence="3" id="KW-1185">Reference proteome</keyword>
<dbReference type="PANTHER" id="PTHR43857">
    <property type="entry name" value="BLR7761 PROTEIN"/>
    <property type="match status" value="1"/>
</dbReference>